<feature type="transmembrane region" description="Helical" evidence="1">
    <location>
        <begin position="105"/>
        <end position="126"/>
    </location>
</feature>
<protein>
    <submittedName>
        <fullName evidence="2">Uncharacterized protein</fullName>
    </submittedName>
</protein>
<feature type="transmembrane region" description="Helical" evidence="1">
    <location>
        <begin position="132"/>
        <end position="159"/>
    </location>
</feature>
<organism evidence="2">
    <name type="scientific">Longilinea arvoryzae</name>
    <dbReference type="NCBI Taxonomy" id="360412"/>
    <lineage>
        <taxon>Bacteria</taxon>
        <taxon>Bacillati</taxon>
        <taxon>Chloroflexota</taxon>
        <taxon>Anaerolineae</taxon>
        <taxon>Anaerolineales</taxon>
        <taxon>Anaerolineaceae</taxon>
        <taxon>Longilinea</taxon>
    </lineage>
</organism>
<dbReference type="AlphaFoldDB" id="A0A0S7BD62"/>
<dbReference type="STRING" id="360412.LARV_00472"/>
<reference evidence="2" key="1">
    <citation type="submission" date="2015-07" db="EMBL/GenBank/DDBJ databases">
        <title>Draft Genome Sequences of Anaerolinea thermolimosa IMO-1, Bellilinea caldifistulae GOMI-1, Leptolinea tardivitalis YMTK-2, Levilinea saccharolytica KIBI-1,Longilinea arvoryzae KOME-1, Previously Described as Members of the Anaerolineaceae (Chloroflexi).</title>
        <authorList>
            <person name="Sekiguchi Y."/>
            <person name="Ohashi A."/>
            <person name="Matsuura N."/>
            <person name="Tourlousse M.D."/>
        </authorList>
    </citation>
    <scope>NUCLEOTIDE SEQUENCE [LARGE SCALE GENOMIC DNA]</scope>
    <source>
        <strain evidence="2">KOME-1</strain>
    </source>
</reference>
<proteinExistence type="predicted"/>
<dbReference type="EMBL" id="DF967972">
    <property type="protein sequence ID" value="GAP12736.1"/>
    <property type="molecule type" value="Genomic_DNA"/>
</dbReference>
<accession>A0A0S7BD62</accession>
<evidence type="ECO:0000256" key="1">
    <source>
        <dbReference type="SAM" id="Phobius"/>
    </source>
</evidence>
<name>A0A0S7BD62_9CHLR</name>
<keyword evidence="1" id="KW-0812">Transmembrane</keyword>
<keyword evidence="1" id="KW-1133">Transmembrane helix</keyword>
<dbReference type="RefSeq" id="WP_075072138.1">
    <property type="nucleotide sequence ID" value="NZ_DF967972.1"/>
</dbReference>
<gene>
    <name evidence="2" type="ORF">LARV_00472</name>
</gene>
<evidence type="ECO:0000313" key="2">
    <source>
        <dbReference type="EMBL" id="GAP12736.1"/>
    </source>
</evidence>
<keyword evidence="1" id="KW-0472">Membrane</keyword>
<evidence type="ECO:0000313" key="3">
    <source>
        <dbReference type="Proteomes" id="UP000055060"/>
    </source>
</evidence>
<keyword evidence="3" id="KW-1185">Reference proteome</keyword>
<dbReference type="Proteomes" id="UP000055060">
    <property type="component" value="Unassembled WGS sequence"/>
</dbReference>
<sequence>MRLEIPQAISLVLALPAHRSNNSGHQKFGEKIMDFLFEYRTLGENPIESQFNNEMISVISAYVRAFSVERDRIADVWKSIESKKKKKDELLENLRNLSPLSKGNYWVKAVVAGLGILGISLPTLIVQIPSSWIYYVIGFFFLILFSIEVLSILIVYFLVSANEEKRTVNRNNKWESESINNYKKMAGMLILEAIDLHLKYFPSEKEYLGYCLEDPVQVEKFMTDIIEKKFCY</sequence>